<dbReference type="SMART" id="SM00320">
    <property type="entry name" value="WD40"/>
    <property type="match status" value="7"/>
</dbReference>
<dbReference type="Pfam" id="PF00400">
    <property type="entry name" value="WD40"/>
    <property type="match status" value="4"/>
</dbReference>
<keyword evidence="4" id="KW-1185">Reference proteome</keyword>
<dbReference type="InterPro" id="IPR052779">
    <property type="entry name" value="WDR62"/>
</dbReference>
<feature type="compositionally biased region" description="Polar residues" evidence="2">
    <location>
        <begin position="119"/>
        <end position="128"/>
    </location>
</feature>
<gene>
    <name evidence="3" type="ORF">H2200_002858</name>
</gene>
<feature type="region of interest" description="Disordered" evidence="2">
    <location>
        <begin position="1094"/>
        <end position="1116"/>
    </location>
</feature>
<evidence type="ECO:0000256" key="2">
    <source>
        <dbReference type="SAM" id="MobiDB-lite"/>
    </source>
</evidence>
<dbReference type="Proteomes" id="UP001172673">
    <property type="component" value="Unassembled WGS sequence"/>
</dbReference>
<evidence type="ECO:0000313" key="4">
    <source>
        <dbReference type="Proteomes" id="UP001172673"/>
    </source>
</evidence>
<feature type="region of interest" description="Disordered" evidence="2">
    <location>
        <begin position="888"/>
        <end position="1006"/>
    </location>
</feature>
<sequence length="1116" mass="121946">MTFDHRSALPLRIIASTRRRHCFSETRKLENEEIGNVNHVLAPLQSEKQVEQPESLIAHHAYPITNHPEVGDWNFSKATILGIRPPVTEVAVLSCLSKDGTATHRYYRARPTTLPVNPPTSHYDSSPVPSKRRISSFTPRKRQDEYNSGSVSRDWAEESGSQTWTARERIKTVSCVALSPDGRWLAAGESGYNPRVLLFATAEDASCEVPTSVVTDHNYGLRCVAFSPDMKYLATLGDYKDGFLFIWSFNSRTGQLTLHSTNKCTANICDMIFCGSNLFTVGTRCIRIWQIDEGTKQPPTRKPRYRLSEILPSSPGPAPLPGRNVLLGSMVDCTFTCIVSVNESNAIIGTDTGFICLVDIAQNVPELKVLKKLDLAVSSTAFIAAQNQLLMGTSLGLHREDLEQLCKQQTALRARPKAPRLSIRRSLGLLNETEKSVVAIASLANHTVSLDNDGSLQIRLNGQTDATESPPTFAAHKSIILGVQALPESAKQGSFFTYSKNGETKFWDINGTLLRQEHLALDPTNSDTDGCENEITRMRYFPSQDSLLAADRFGVFKLISSREWEAQRVIRAHSAEVTSIDIFEPGSLVATCSRDRMVQLFRIDAGTSQIELLQTMDEHTACVNEVQFAQQGTKLLSCSADRSLVVRERVQREEGGSNSIAYLTTKVLSLKSSPLCITMLTENVLAVSTMDRSITKVDVSAGTFLDSFKVGDSETSDTVFLNSVVCVPGLASTDGMRKMIIGHSSLDKSIRVYGEKLVTLLVREHGHTEGVSDIAVLEQPGNAMPGADVTFVSTGLDGTILIWRVSRAMTLPTTPGISQEQAFGVGLAGEEHDATKQSPASLPPMRRVLSKFEIADLTRANGQLTPSSPRSLSPIRLKRKTSRLALATSVEDVETAPSKVVETPPGSARSPNPLSIHHRRSPSPPVRAKLRSQRSRSELSKEMESKPKTPASRSQSPPPLPVPVPVTPKQRQKANNARLRRAPSVPSDLHSHAAAQAPRQSTGQAEFGSLAMATDQATRMIKIYRKKLVNSKETVSLDSLEYEVLDLLKTIRATKDKTIEQRKAQSAISEEPVISGVDGAVNQLAGLLEVSKLTDSPPSAMAMPPENNGSMVSATS</sequence>
<dbReference type="PROSITE" id="PS50082">
    <property type="entry name" value="WD_REPEATS_2"/>
    <property type="match status" value="1"/>
</dbReference>
<name>A0AA38XGC6_9EURO</name>
<dbReference type="InterPro" id="IPR001680">
    <property type="entry name" value="WD40_rpt"/>
</dbReference>
<proteinExistence type="predicted"/>
<accession>A0AA38XGC6</accession>
<dbReference type="Gene3D" id="2.130.10.10">
    <property type="entry name" value="YVTN repeat-like/Quinoprotein amine dehydrogenase"/>
    <property type="match status" value="3"/>
</dbReference>
<feature type="repeat" description="WD" evidence="1">
    <location>
        <begin position="570"/>
        <end position="611"/>
    </location>
</feature>
<dbReference type="InterPro" id="IPR036322">
    <property type="entry name" value="WD40_repeat_dom_sf"/>
</dbReference>
<keyword evidence="1" id="KW-0853">WD repeat</keyword>
<dbReference type="PANTHER" id="PTHR45589:SF1">
    <property type="entry name" value="WD REPEAT DOMAIN 62, ISOFORM G"/>
    <property type="match status" value="1"/>
</dbReference>
<dbReference type="PANTHER" id="PTHR45589">
    <property type="entry name" value="WD REPEAT DOMAIN 62, ISOFORM G"/>
    <property type="match status" value="1"/>
</dbReference>
<feature type="compositionally biased region" description="Polar residues" evidence="2">
    <location>
        <begin position="1107"/>
        <end position="1116"/>
    </location>
</feature>
<dbReference type="InterPro" id="IPR015943">
    <property type="entry name" value="WD40/YVTN_repeat-like_dom_sf"/>
</dbReference>
<dbReference type="AlphaFoldDB" id="A0AA38XGC6"/>
<evidence type="ECO:0000313" key="3">
    <source>
        <dbReference type="EMBL" id="KAJ9612917.1"/>
    </source>
</evidence>
<reference evidence="3" key="1">
    <citation type="submission" date="2022-10" db="EMBL/GenBank/DDBJ databases">
        <title>Culturing micro-colonial fungi from biological soil crusts in the Mojave desert and describing Neophaeococcomyces mojavensis, and introducing the new genera and species Taxawa tesnikishii.</title>
        <authorList>
            <person name="Kurbessoian T."/>
            <person name="Stajich J.E."/>
        </authorList>
    </citation>
    <scope>NUCLEOTIDE SEQUENCE</scope>
    <source>
        <strain evidence="3">TK_41</strain>
    </source>
</reference>
<dbReference type="EMBL" id="JAPDRK010000004">
    <property type="protein sequence ID" value="KAJ9612917.1"/>
    <property type="molecule type" value="Genomic_DNA"/>
</dbReference>
<protein>
    <recommendedName>
        <fullName evidence="5">WD repeat protein</fullName>
    </recommendedName>
</protein>
<organism evidence="3 4">
    <name type="scientific">Cladophialophora chaetospira</name>
    <dbReference type="NCBI Taxonomy" id="386627"/>
    <lineage>
        <taxon>Eukaryota</taxon>
        <taxon>Fungi</taxon>
        <taxon>Dikarya</taxon>
        <taxon>Ascomycota</taxon>
        <taxon>Pezizomycotina</taxon>
        <taxon>Eurotiomycetes</taxon>
        <taxon>Chaetothyriomycetidae</taxon>
        <taxon>Chaetothyriales</taxon>
        <taxon>Herpotrichiellaceae</taxon>
        <taxon>Cladophialophora</taxon>
    </lineage>
</organism>
<feature type="compositionally biased region" description="Pro residues" evidence="2">
    <location>
        <begin position="956"/>
        <end position="966"/>
    </location>
</feature>
<comment type="caution">
    <text evidence="3">The sequence shown here is derived from an EMBL/GenBank/DDBJ whole genome shotgun (WGS) entry which is preliminary data.</text>
</comment>
<dbReference type="SUPFAM" id="SSF50978">
    <property type="entry name" value="WD40 repeat-like"/>
    <property type="match status" value="2"/>
</dbReference>
<evidence type="ECO:0008006" key="5">
    <source>
        <dbReference type="Google" id="ProtNLM"/>
    </source>
</evidence>
<feature type="region of interest" description="Disordered" evidence="2">
    <location>
        <begin position="108"/>
        <end position="158"/>
    </location>
</feature>
<feature type="compositionally biased region" description="Basic and acidic residues" evidence="2">
    <location>
        <begin position="935"/>
        <end position="947"/>
    </location>
</feature>
<evidence type="ECO:0000256" key="1">
    <source>
        <dbReference type="PROSITE-ProRule" id="PRU00221"/>
    </source>
</evidence>